<organism evidence="1 2">
    <name type="scientific">Cichorium intybus</name>
    <name type="common">Chicory</name>
    <dbReference type="NCBI Taxonomy" id="13427"/>
    <lineage>
        <taxon>Eukaryota</taxon>
        <taxon>Viridiplantae</taxon>
        <taxon>Streptophyta</taxon>
        <taxon>Embryophyta</taxon>
        <taxon>Tracheophyta</taxon>
        <taxon>Spermatophyta</taxon>
        <taxon>Magnoliopsida</taxon>
        <taxon>eudicotyledons</taxon>
        <taxon>Gunneridae</taxon>
        <taxon>Pentapetalae</taxon>
        <taxon>asterids</taxon>
        <taxon>campanulids</taxon>
        <taxon>Asterales</taxon>
        <taxon>Asteraceae</taxon>
        <taxon>Cichorioideae</taxon>
        <taxon>Cichorieae</taxon>
        <taxon>Cichoriinae</taxon>
        <taxon>Cichorium</taxon>
    </lineage>
</organism>
<dbReference type="Proteomes" id="UP001055811">
    <property type="component" value="Linkage Group LG02"/>
</dbReference>
<gene>
    <name evidence="1" type="ORF">L2E82_07867</name>
</gene>
<proteinExistence type="predicted"/>
<reference evidence="2" key="1">
    <citation type="journal article" date="2022" name="Mol. Ecol. Resour.">
        <title>The genomes of chicory, endive, great burdock and yacon provide insights into Asteraceae palaeo-polyploidization history and plant inulin production.</title>
        <authorList>
            <person name="Fan W."/>
            <person name="Wang S."/>
            <person name="Wang H."/>
            <person name="Wang A."/>
            <person name="Jiang F."/>
            <person name="Liu H."/>
            <person name="Zhao H."/>
            <person name="Xu D."/>
            <person name="Zhang Y."/>
        </authorList>
    </citation>
    <scope>NUCLEOTIDE SEQUENCE [LARGE SCALE GENOMIC DNA]</scope>
    <source>
        <strain evidence="2">cv. Punajuju</strain>
    </source>
</reference>
<evidence type="ECO:0000313" key="2">
    <source>
        <dbReference type="Proteomes" id="UP001055811"/>
    </source>
</evidence>
<evidence type="ECO:0000313" key="1">
    <source>
        <dbReference type="EMBL" id="KAI3778512.1"/>
    </source>
</evidence>
<dbReference type="EMBL" id="CM042010">
    <property type="protein sequence ID" value="KAI3778512.1"/>
    <property type="molecule type" value="Genomic_DNA"/>
</dbReference>
<keyword evidence="2" id="KW-1185">Reference proteome</keyword>
<comment type="caution">
    <text evidence="1">The sequence shown here is derived from an EMBL/GenBank/DDBJ whole genome shotgun (WGS) entry which is preliminary data.</text>
</comment>
<name>A0ACB9G6W4_CICIN</name>
<accession>A0ACB9G6W4</accession>
<protein>
    <submittedName>
        <fullName evidence="1">Uncharacterized protein</fullName>
    </submittedName>
</protein>
<sequence>MGNSKQVFKLIGERWRECRTEIGNTTVAAVLQQSTSKLRSRTIDTRQSASPELDYLVGAVSNPKKPFAPIVGGSKFSSIIGVIESLLSKVNILILGGGMIFAFYKAQGLKVGSSLVQEDKLELATSLLEKASQ</sequence>
<reference evidence="1 2" key="2">
    <citation type="journal article" date="2022" name="Mol. Ecol. Resour.">
        <title>The genomes of chicory, endive, great burdock and yacon provide insights into Asteraceae paleo-polyploidization history and plant inulin production.</title>
        <authorList>
            <person name="Fan W."/>
            <person name="Wang S."/>
            <person name="Wang H."/>
            <person name="Wang A."/>
            <person name="Jiang F."/>
            <person name="Liu H."/>
            <person name="Zhao H."/>
            <person name="Xu D."/>
            <person name="Zhang Y."/>
        </authorList>
    </citation>
    <scope>NUCLEOTIDE SEQUENCE [LARGE SCALE GENOMIC DNA]</scope>
    <source>
        <strain evidence="2">cv. Punajuju</strain>
        <tissue evidence="1">Leaves</tissue>
    </source>
</reference>